<dbReference type="Pfam" id="PF12833">
    <property type="entry name" value="HTH_18"/>
    <property type="match status" value="1"/>
</dbReference>
<dbReference type="PROSITE" id="PS01124">
    <property type="entry name" value="HTH_ARAC_FAMILY_2"/>
    <property type="match status" value="1"/>
</dbReference>
<dbReference type="GO" id="GO:0003700">
    <property type="term" value="F:DNA-binding transcription factor activity"/>
    <property type="evidence" value="ECO:0007669"/>
    <property type="project" value="InterPro"/>
</dbReference>
<dbReference type="RefSeq" id="WP_114002126.1">
    <property type="nucleotide sequence ID" value="NZ_PSQG01000010.1"/>
</dbReference>
<dbReference type="PANTHER" id="PTHR43280:SF2">
    <property type="entry name" value="HTH-TYPE TRANSCRIPTIONAL REGULATOR EXSA"/>
    <property type="match status" value="1"/>
</dbReference>
<keyword evidence="3" id="KW-0804">Transcription</keyword>
<evidence type="ECO:0000313" key="6">
    <source>
        <dbReference type="Proteomes" id="UP000253208"/>
    </source>
</evidence>
<reference evidence="5 6" key="1">
    <citation type="submission" date="2018-02" db="EMBL/GenBank/DDBJ databases">
        <title>Complete genome sequencing of Faecalibacterium prausnitzii strains isolated from the human gut.</title>
        <authorList>
            <person name="Fitzgerald B.C."/>
            <person name="Shkoporov A.N."/>
            <person name="Ross P.R."/>
            <person name="Hill C."/>
        </authorList>
    </citation>
    <scope>NUCLEOTIDE SEQUENCE [LARGE SCALE GENOMIC DNA]</scope>
    <source>
        <strain evidence="5 6">APC942/31-1</strain>
    </source>
</reference>
<feature type="domain" description="HTH araC/xylS-type" evidence="4">
    <location>
        <begin position="170"/>
        <end position="268"/>
    </location>
</feature>
<dbReference type="PROSITE" id="PS00041">
    <property type="entry name" value="HTH_ARAC_FAMILY_1"/>
    <property type="match status" value="1"/>
</dbReference>
<dbReference type="Proteomes" id="UP000253208">
    <property type="component" value="Unassembled WGS sequence"/>
</dbReference>
<sequence length="275" mass="31249">MKNDSKETQTQHTLSVYFCGQEDCGPNHSFGPAMRPHYLLHVIFHGKGIYQCSGHTYHLKAGDAFLIRPMDSIYYRADTSDPWSYAWAGFDGSACKEILKQTVFSDTPIFTPETPSRQNSLLTHMQSLLDTFSENNGNDLASTGNLLLILSAMQKKPSESRTDISNLYFQKASEYIRNNYAYPIQISDVAHYVGIDRSYLYRIFMEHENTSPKQYLLKHRLQMAAQLLCSSSCTITEAALSCGFRDAPSFCNYFRQGTGYTPKEFRKAYSGTIYT</sequence>
<protein>
    <submittedName>
        <fullName evidence="5">AraC family transcriptional regulator</fullName>
    </submittedName>
</protein>
<evidence type="ECO:0000256" key="3">
    <source>
        <dbReference type="ARBA" id="ARBA00023163"/>
    </source>
</evidence>
<dbReference type="InterPro" id="IPR037923">
    <property type="entry name" value="HTH-like"/>
</dbReference>
<dbReference type="InterPro" id="IPR018062">
    <property type="entry name" value="HTH_AraC-typ_CS"/>
</dbReference>
<accession>A0A367G041</accession>
<gene>
    <name evidence="5" type="ORF">C4886_08805</name>
</gene>
<name>A0A367G041_9FIRM</name>
<dbReference type="CDD" id="cd06986">
    <property type="entry name" value="cupin_MmsR-like_N"/>
    <property type="match status" value="1"/>
</dbReference>
<keyword evidence="2" id="KW-0238">DNA-binding</keyword>
<dbReference type="Pfam" id="PF02311">
    <property type="entry name" value="AraC_binding"/>
    <property type="match status" value="1"/>
</dbReference>
<dbReference type="EMBL" id="PSQG01000010">
    <property type="protein sequence ID" value="RCH44072.1"/>
    <property type="molecule type" value="Genomic_DNA"/>
</dbReference>
<dbReference type="InterPro" id="IPR018060">
    <property type="entry name" value="HTH_AraC"/>
</dbReference>
<dbReference type="InterPro" id="IPR003313">
    <property type="entry name" value="AraC-bd"/>
</dbReference>
<dbReference type="SUPFAM" id="SSF51215">
    <property type="entry name" value="Regulatory protein AraC"/>
    <property type="match status" value="1"/>
</dbReference>
<dbReference type="GO" id="GO:0043565">
    <property type="term" value="F:sequence-specific DNA binding"/>
    <property type="evidence" value="ECO:0007669"/>
    <property type="project" value="InterPro"/>
</dbReference>
<dbReference type="Gene3D" id="1.10.10.60">
    <property type="entry name" value="Homeodomain-like"/>
    <property type="match status" value="1"/>
</dbReference>
<keyword evidence="1" id="KW-0805">Transcription regulation</keyword>
<dbReference type="PANTHER" id="PTHR43280">
    <property type="entry name" value="ARAC-FAMILY TRANSCRIPTIONAL REGULATOR"/>
    <property type="match status" value="1"/>
</dbReference>
<organism evidence="5 6">
    <name type="scientific">Blautia obeum</name>
    <dbReference type="NCBI Taxonomy" id="40520"/>
    <lineage>
        <taxon>Bacteria</taxon>
        <taxon>Bacillati</taxon>
        <taxon>Bacillota</taxon>
        <taxon>Clostridia</taxon>
        <taxon>Lachnospirales</taxon>
        <taxon>Lachnospiraceae</taxon>
        <taxon>Blautia</taxon>
    </lineage>
</organism>
<evidence type="ECO:0000256" key="1">
    <source>
        <dbReference type="ARBA" id="ARBA00023015"/>
    </source>
</evidence>
<dbReference type="SUPFAM" id="SSF46689">
    <property type="entry name" value="Homeodomain-like"/>
    <property type="match status" value="2"/>
</dbReference>
<comment type="caution">
    <text evidence="5">The sequence shown here is derived from an EMBL/GenBank/DDBJ whole genome shotgun (WGS) entry which is preliminary data.</text>
</comment>
<evidence type="ECO:0000256" key="2">
    <source>
        <dbReference type="ARBA" id="ARBA00023125"/>
    </source>
</evidence>
<dbReference type="AlphaFoldDB" id="A0A367G041"/>
<proteinExistence type="predicted"/>
<dbReference type="SMART" id="SM00342">
    <property type="entry name" value="HTH_ARAC"/>
    <property type="match status" value="1"/>
</dbReference>
<evidence type="ECO:0000259" key="4">
    <source>
        <dbReference type="PROSITE" id="PS01124"/>
    </source>
</evidence>
<evidence type="ECO:0000313" key="5">
    <source>
        <dbReference type="EMBL" id="RCH44072.1"/>
    </source>
</evidence>
<dbReference type="Gene3D" id="2.60.120.280">
    <property type="entry name" value="Regulatory protein AraC"/>
    <property type="match status" value="1"/>
</dbReference>
<dbReference type="InterPro" id="IPR009057">
    <property type="entry name" value="Homeodomain-like_sf"/>
</dbReference>